<organism evidence="3 4">
    <name type="scientific">Owenia fusiformis</name>
    <name type="common">Polychaete worm</name>
    <dbReference type="NCBI Taxonomy" id="6347"/>
    <lineage>
        <taxon>Eukaryota</taxon>
        <taxon>Metazoa</taxon>
        <taxon>Spiralia</taxon>
        <taxon>Lophotrochozoa</taxon>
        <taxon>Annelida</taxon>
        <taxon>Polychaeta</taxon>
        <taxon>Sedentaria</taxon>
        <taxon>Canalipalpata</taxon>
        <taxon>Sabellida</taxon>
        <taxon>Oweniida</taxon>
        <taxon>Oweniidae</taxon>
        <taxon>Owenia</taxon>
    </lineage>
</organism>
<evidence type="ECO:0000256" key="2">
    <source>
        <dbReference type="ARBA" id="ARBA00023136"/>
    </source>
</evidence>
<dbReference type="InterPro" id="IPR011993">
    <property type="entry name" value="PH-like_dom_sf"/>
</dbReference>
<dbReference type="PANTHER" id="PTHR14309">
    <property type="entry name" value="EXPRESSED PROTEIN"/>
    <property type="match status" value="1"/>
</dbReference>
<dbReference type="InterPro" id="IPR001849">
    <property type="entry name" value="PH_domain"/>
</dbReference>
<dbReference type="SMART" id="SM00233">
    <property type="entry name" value="PH"/>
    <property type="match status" value="1"/>
</dbReference>
<accession>A0A8J1UAA5</accession>
<comment type="caution">
    <text evidence="3">The sequence shown here is derived from an EMBL/GenBank/DDBJ whole genome shotgun (WGS) entry which is preliminary data.</text>
</comment>
<dbReference type="AlphaFoldDB" id="A0A8J1UAA5"/>
<sequence length="184" mass="19803">MTTVKTGYLLRYGKGSILDKEDKWKKNYFVLYSDSTLTWYKNPGDTKDKGTVLLKNIAYYIAVGDKTSLPDRPMLPPEASVYNLISIPQALKKKKIHWILCEHINDLNAWMEAIASTLPPDQQLGAGPSAPQFGAGPSVGFDGAAAIPGPPIGIGFEGVAAAASYDAPTGAPYPPPPGHMPYPQ</sequence>
<dbReference type="EMBL" id="CAIIXF020000001">
    <property type="protein sequence ID" value="CAH1773593.1"/>
    <property type="molecule type" value="Genomic_DNA"/>
</dbReference>
<keyword evidence="2" id="KW-0472">Membrane</keyword>
<dbReference type="Proteomes" id="UP000749559">
    <property type="component" value="Unassembled WGS sequence"/>
</dbReference>
<proteinExistence type="predicted"/>
<dbReference type="Pfam" id="PF00169">
    <property type="entry name" value="PH"/>
    <property type="match status" value="1"/>
</dbReference>
<dbReference type="PANTHER" id="PTHR14309:SF12">
    <property type="entry name" value="PH DOMAIN-CONTAINING PROTEIN"/>
    <property type="match status" value="1"/>
</dbReference>
<dbReference type="GO" id="GO:0016020">
    <property type="term" value="C:membrane"/>
    <property type="evidence" value="ECO:0007669"/>
    <property type="project" value="UniProtKB-SubCell"/>
</dbReference>
<evidence type="ECO:0000313" key="4">
    <source>
        <dbReference type="Proteomes" id="UP000749559"/>
    </source>
</evidence>
<evidence type="ECO:0000256" key="1">
    <source>
        <dbReference type="ARBA" id="ARBA00004370"/>
    </source>
</evidence>
<protein>
    <submittedName>
        <fullName evidence="3">Uncharacterized protein</fullName>
    </submittedName>
</protein>
<gene>
    <name evidence="3" type="ORF">OFUS_LOCUS1170</name>
</gene>
<dbReference type="Gene3D" id="2.30.29.30">
    <property type="entry name" value="Pleckstrin-homology domain (PH domain)/Phosphotyrosine-binding domain (PTB)"/>
    <property type="match status" value="1"/>
</dbReference>
<dbReference type="GO" id="GO:0045595">
    <property type="term" value="P:regulation of cell differentiation"/>
    <property type="evidence" value="ECO:0007669"/>
    <property type="project" value="TreeGrafter"/>
</dbReference>
<dbReference type="PROSITE" id="PS50003">
    <property type="entry name" value="PH_DOMAIN"/>
    <property type="match status" value="1"/>
</dbReference>
<dbReference type="OrthoDB" id="5914923at2759"/>
<evidence type="ECO:0000313" key="3">
    <source>
        <dbReference type="EMBL" id="CAH1773593.1"/>
    </source>
</evidence>
<keyword evidence="4" id="KW-1185">Reference proteome</keyword>
<dbReference type="SUPFAM" id="SSF50729">
    <property type="entry name" value="PH domain-like"/>
    <property type="match status" value="1"/>
</dbReference>
<comment type="subcellular location">
    <subcellularLocation>
        <location evidence="1">Membrane</location>
    </subcellularLocation>
</comment>
<name>A0A8J1UAA5_OWEFU</name>
<dbReference type="InterPro" id="IPR039680">
    <property type="entry name" value="PLEKHB1/2"/>
</dbReference>
<reference evidence="3" key="1">
    <citation type="submission" date="2022-03" db="EMBL/GenBank/DDBJ databases">
        <authorList>
            <person name="Martin C."/>
        </authorList>
    </citation>
    <scope>NUCLEOTIDE SEQUENCE</scope>
</reference>